<dbReference type="PANTHER" id="PTHR42878:SF7">
    <property type="entry name" value="SENSOR HISTIDINE KINASE GLRK"/>
    <property type="match status" value="1"/>
</dbReference>
<comment type="caution">
    <text evidence="9">The sequence shown here is derived from an EMBL/GenBank/DDBJ whole genome shotgun (WGS) entry which is preliminary data.</text>
</comment>
<sequence length="93" mass="9792">MIGISTWVDQEGHVRLAVADNGVGIETDSASRMFDAFYTSKTEGMGIGLTICRSIIESHGGRLWAEANNGHGVTVQFSVPKYSAKGDASSATA</sequence>
<evidence type="ECO:0000256" key="3">
    <source>
        <dbReference type="ARBA" id="ARBA00022679"/>
    </source>
</evidence>
<keyword evidence="7" id="KW-0902">Two-component regulatory system</keyword>
<dbReference type="Proteomes" id="UP000254939">
    <property type="component" value="Unassembled WGS sequence"/>
</dbReference>
<evidence type="ECO:0000256" key="6">
    <source>
        <dbReference type="ARBA" id="ARBA00022840"/>
    </source>
</evidence>
<evidence type="ECO:0000313" key="9">
    <source>
        <dbReference type="EMBL" id="RDJ02924.1"/>
    </source>
</evidence>
<dbReference type="InterPro" id="IPR005467">
    <property type="entry name" value="His_kinase_dom"/>
</dbReference>
<dbReference type="SUPFAM" id="SSF55874">
    <property type="entry name" value="ATPase domain of HSP90 chaperone/DNA topoisomerase II/histidine kinase"/>
    <property type="match status" value="1"/>
</dbReference>
<evidence type="ECO:0000256" key="2">
    <source>
        <dbReference type="ARBA" id="ARBA00012438"/>
    </source>
</evidence>
<evidence type="ECO:0000256" key="7">
    <source>
        <dbReference type="ARBA" id="ARBA00023012"/>
    </source>
</evidence>
<keyword evidence="3" id="KW-0808">Transferase</keyword>
<accession>A0A370KF14</accession>
<dbReference type="InterPro" id="IPR004358">
    <property type="entry name" value="Sig_transdc_His_kin-like_C"/>
</dbReference>
<name>A0A370KF14_9HYPH</name>
<dbReference type="OrthoDB" id="9789238at2"/>
<dbReference type="InterPro" id="IPR003594">
    <property type="entry name" value="HATPase_dom"/>
</dbReference>
<keyword evidence="5" id="KW-0418">Kinase</keyword>
<dbReference type="PROSITE" id="PS50109">
    <property type="entry name" value="HIS_KIN"/>
    <property type="match status" value="1"/>
</dbReference>
<dbReference type="SMART" id="SM00387">
    <property type="entry name" value="HATPase_c"/>
    <property type="match status" value="1"/>
</dbReference>
<dbReference type="PRINTS" id="PR00344">
    <property type="entry name" value="BCTRLSENSOR"/>
</dbReference>
<dbReference type="EC" id="2.7.13.3" evidence="2"/>
<dbReference type="Pfam" id="PF02518">
    <property type="entry name" value="HATPase_c"/>
    <property type="match status" value="1"/>
</dbReference>
<organism evidence="9 10">
    <name type="scientific">Rhizobium grahamii</name>
    <dbReference type="NCBI Taxonomy" id="1120045"/>
    <lineage>
        <taxon>Bacteria</taxon>
        <taxon>Pseudomonadati</taxon>
        <taxon>Pseudomonadota</taxon>
        <taxon>Alphaproteobacteria</taxon>
        <taxon>Hyphomicrobiales</taxon>
        <taxon>Rhizobiaceae</taxon>
        <taxon>Rhizobium/Agrobacterium group</taxon>
        <taxon>Rhizobium</taxon>
    </lineage>
</organism>
<dbReference type="GO" id="GO:0005524">
    <property type="term" value="F:ATP binding"/>
    <property type="evidence" value="ECO:0007669"/>
    <property type="project" value="UniProtKB-KW"/>
</dbReference>
<dbReference type="GO" id="GO:0000156">
    <property type="term" value="F:phosphorelay response regulator activity"/>
    <property type="evidence" value="ECO:0007669"/>
    <property type="project" value="TreeGrafter"/>
</dbReference>
<dbReference type="AlphaFoldDB" id="A0A370KF14"/>
<dbReference type="GO" id="GO:0030295">
    <property type="term" value="F:protein kinase activator activity"/>
    <property type="evidence" value="ECO:0007669"/>
    <property type="project" value="TreeGrafter"/>
</dbReference>
<evidence type="ECO:0000313" key="10">
    <source>
        <dbReference type="Proteomes" id="UP000254939"/>
    </source>
</evidence>
<keyword evidence="6" id="KW-0067">ATP-binding</keyword>
<evidence type="ECO:0000259" key="8">
    <source>
        <dbReference type="PROSITE" id="PS50109"/>
    </source>
</evidence>
<dbReference type="EMBL" id="NAAC01000045">
    <property type="protein sequence ID" value="RDJ02924.1"/>
    <property type="molecule type" value="Genomic_DNA"/>
</dbReference>
<gene>
    <name evidence="9" type="ORF">B5K06_30940</name>
</gene>
<dbReference type="RefSeq" id="WP_016556114.1">
    <property type="nucleotide sequence ID" value="NZ_KZ857269.1"/>
</dbReference>
<keyword evidence="4" id="KW-0547">Nucleotide-binding</keyword>
<feature type="domain" description="Histidine kinase" evidence="8">
    <location>
        <begin position="1"/>
        <end position="83"/>
    </location>
</feature>
<evidence type="ECO:0000256" key="5">
    <source>
        <dbReference type="ARBA" id="ARBA00022777"/>
    </source>
</evidence>
<protein>
    <recommendedName>
        <fullName evidence="2">histidine kinase</fullName>
        <ecNumber evidence="2">2.7.13.3</ecNumber>
    </recommendedName>
</protein>
<dbReference type="PANTHER" id="PTHR42878">
    <property type="entry name" value="TWO-COMPONENT HISTIDINE KINASE"/>
    <property type="match status" value="1"/>
</dbReference>
<dbReference type="InterPro" id="IPR036890">
    <property type="entry name" value="HATPase_C_sf"/>
</dbReference>
<evidence type="ECO:0000256" key="1">
    <source>
        <dbReference type="ARBA" id="ARBA00000085"/>
    </source>
</evidence>
<dbReference type="InterPro" id="IPR050351">
    <property type="entry name" value="BphY/WalK/GraS-like"/>
</dbReference>
<reference evidence="9 10" key="1">
    <citation type="submission" date="2017-03" db="EMBL/GenBank/DDBJ databases">
        <title>Genome analysis of Rhizobial strains effectives or ineffectives for nitrogen fixation isolated from bean seeds.</title>
        <authorList>
            <person name="Peralta H."/>
            <person name="Aguilar-Vera A."/>
            <person name="Mora Y."/>
            <person name="Vargas-Lagunas C."/>
            <person name="Girard L."/>
            <person name="Mora J."/>
        </authorList>
    </citation>
    <scope>NUCLEOTIDE SEQUENCE [LARGE SCALE GENOMIC DNA]</scope>
    <source>
        <strain evidence="9 10">CCGM3</strain>
    </source>
</reference>
<dbReference type="GO" id="GO:0004673">
    <property type="term" value="F:protein histidine kinase activity"/>
    <property type="evidence" value="ECO:0007669"/>
    <property type="project" value="UniProtKB-EC"/>
</dbReference>
<evidence type="ECO:0000256" key="4">
    <source>
        <dbReference type="ARBA" id="ARBA00022741"/>
    </source>
</evidence>
<dbReference type="GO" id="GO:0007234">
    <property type="term" value="P:osmosensory signaling via phosphorelay pathway"/>
    <property type="evidence" value="ECO:0007669"/>
    <property type="project" value="TreeGrafter"/>
</dbReference>
<comment type="catalytic activity">
    <reaction evidence="1">
        <text>ATP + protein L-histidine = ADP + protein N-phospho-L-histidine.</text>
        <dbReference type="EC" id="2.7.13.3"/>
    </reaction>
</comment>
<dbReference type="Gene3D" id="3.30.565.10">
    <property type="entry name" value="Histidine kinase-like ATPase, C-terminal domain"/>
    <property type="match status" value="1"/>
</dbReference>
<proteinExistence type="predicted"/>